<dbReference type="InterPro" id="IPR046885">
    <property type="entry name" value="MnmA-like_C"/>
</dbReference>
<evidence type="ECO:0000256" key="2">
    <source>
        <dbReference type="ARBA" id="ARBA00006191"/>
    </source>
</evidence>
<dbReference type="Gene3D" id="3.40.50.620">
    <property type="entry name" value="HUPs"/>
    <property type="match status" value="1"/>
</dbReference>
<dbReference type="PANTHER" id="PTHR11933:SF5">
    <property type="entry name" value="MITOCHONDRIAL TRNA-SPECIFIC 2-THIOURIDYLASE 1"/>
    <property type="match status" value="1"/>
</dbReference>
<dbReference type="FunFam" id="2.30.30.280:FF:000001">
    <property type="entry name" value="tRNA-specific 2-thiouridylase MnmA"/>
    <property type="match status" value="1"/>
</dbReference>
<comment type="similarity">
    <text evidence="2 15">Belongs to the MnmA/TRMU family.</text>
</comment>
<evidence type="ECO:0000256" key="5">
    <source>
        <dbReference type="ARBA" id="ARBA00022490"/>
    </source>
</evidence>
<keyword evidence="8 15" id="KW-0819">tRNA processing</keyword>
<evidence type="ECO:0000313" key="19">
    <source>
        <dbReference type="Proteomes" id="UP000886878"/>
    </source>
</evidence>
<feature type="disulfide bond" description="Alternate" evidence="15">
    <location>
        <begin position="104"/>
        <end position="201"/>
    </location>
</feature>
<reference evidence="18" key="1">
    <citation type="journal article" date="2021" name="PeerJ">
        <title>Extensive microbial diversity within the chicken gut microbiome revealed by metagenomics and culture.</title>
        <authorList>
            <person name="Gilroy R."/>
            <person name="Ravi A."/>
            <person name="Getino M."/>
            <person name="Pursley I."/>
            <person name="Horton D.L."/>
            <person name="Alikhan N.F."/>
            <person name="Baker D."/>
            <person name="Gharbi K."/>
            <person name="Hall N."/>
            <person name="Watson M."/>
            <person name="Adriaenssens E.M."/>
            <person name="Foster-Nyarko E."/>
            <person name="Jarju S."/>
            <person name="Secka A."/>
            <person name="Antonio M."/>
            <person name="Oren A."/>
            <person name="Chaudhuri R.R."/>
            <person name="La Ragione R."/>
            <person name="Hildebrand F."/>
            <person name="Pallen M.J."/>
        </authorList>
    </citation>
    <scope>NUCLEOTIDE SEQUENCE</scope>
    <source>
        <strain evidence="18">ChiHejej3B27-2180</strain>
    </source>
</reference>
<keyword evidence="5 15" id="KW-0963">Cytoplasm</keyword>
<dbReference type="GO" id="GO:0000049">
    <property type="term" value="F:tRNA binding"/>
    <property type="evidence" value="ECO:0007669"/>
    <property type="project" value="UniProtKB-KW"/>
</dbReference>
<feature type="active site" description="Cysteine persulfide intermediate" evidence="15">
    <location>
        <position position="201"/>
    </location>
</feature>
<dbReference type="HAMAP" id="MF_00144">
    <property type="entry name" value="tRNA_thiouridyl_MnmA"/>
    <property type="match status" value="1"/>
</dbReference>
<feature type="site" description="Interaction with tRNA" evidence="15">
    <location>
        <position position="350"/>
    </location>
</feature>
<feature type="region of interest" description="Interaction with tRNA" evidence="15">
    <location>
        <begin position="315"/>
        <end position="316"/>
    </location>
</feature>
<evidence type="ECO:0000313" key="18">
    <source>
        <dbReference type="EMBL" id="HIW70220.1"/>
    </source>
</evidence>
<evidence type="ECO:0000256" key="6">
    <source>
        <dbReference type="ARBA" id="ARBA00022555"/>
    </source>
</evidence>
<dbReference type="FunFam" id="3.40.50.620:FF:000004">
    <property type="entry name" value="tRNA-specific 2-thiouridylase MnmA"/>
    <property type="match status" value="1"/>
</dbReference>
<dbReference type="Gene3D" id="2.40.30.10">
    <property type="entry name" value="Translation factors"/>
    <property type="match status" value="1"/>
</dbReference>
<reference evidence="18" key="2">
    <citation type="submission" date="2021-04" db="EMBL/GenBank/DDBJ databases">
        <authorList>
            <person name="Gilroy R."/>
        </authorList>
    </citation>
    <scope>NUCLEOTIDE SEQUENCE</scope>
    <source>
        <strain evidence="18">ChiHejej3B27-2180</strain>
    </source>
</reference>
<feature type="active site" description="Nucleophile" evidence="15">
    <location>
        <position position="104"/>
    </location>
</feature>
<feature type="domain" description="tRNA-specific 2-thiouridylase MnmA-like C-terminal" evidence="16">
    <location>
        <begin position="287"/>
        <end position="366"/>
    </location>
</feature>
<keyword evidence="6 15" id="KW-0820">tRNA-binding</keyword>
<dbReference type="Pfam" id="PF03054">
    <property type="entry name" value="tRNA_Me_trans"/>
    <property type="match status" value="1"/>
</dbReference>
<dbReference type="GO" id="GO:0002143">
    <property type="term" value="P:tRNA wobble position uridine thiolation"/>
    <property type="evidence" value="ECO:0007669"/>
    <property type="project" value="TreeGrafter"/>
</dbReference>
<evidence type="ECO:0000256" key="12">
    <source>
        <dbReference type="ARBA" id="ARBA00023157"/>
    </source>
</evidence>
<evidence type="ECO:0000259" key="17">
    <source>
        <dbReference type="Pfam" id="PF20259"/>
    </source>
</evidence>
<dbReference type="InterPro" id="IPR004506">
    <property type="entry name" value="MnmA-like"/>
</dbReference>
<keyword evidence="9 15" id="KW-0547">Nucleotide-binding</keyword>
<evidence type="ECO:0000256" key="9">
    <source>
        <dbReference type="ARBA" id="ARBA00022741"/>
    </source>
</evidence>
<sequence length="379" mass="42672">MAKDHSHTRVVVGMSGGVDSSVSALLLKQQGYDVVGVFMKNWDDTDENGVCTATTDYRDVAKVASKIGIPYYSVNFEKEYWDRVFTYFIDEYKKGRTPNPDVLCNKEIKFRAFTDYAHQLGADYVAMGHYADLHRDQDGNMHLMRATDQNKDQTYFLSQLDHDQLDHVIFPLAKYTKPQVREIARKAGLATANKKDSVGICFIGEDGHFREFLSHYLPAQPGPMKTLDGETVGQHAGLMYYTIGQRRGLGLGGNAKSNAPWFVVGKDIDKNILYVGQGYDNPALYATHLEASDIHWVDDVVSRYGKHFRCTAKFRYRQKDVPVTVTLGDGDNDSLTVEFDDPARAITPGQAVVFYDGEECLGSAIIDRAYQQDHQLQYV</sequence>
<evidence type="ECO:0000256" key="1">
    <source>
        <dbReference type="ARBA" id="ARBA00004496"/>
    </source>
</evidence>
<dbReference type="InterPro" id="IPR014729">
    <property type="entry name" value="Rossmann-like_a/b/a_fold"/>
</dbReference>
<dbReference type="GO" id="GO:0005737">
    <property type="term" value="C:cytoplasm"/>
    <property type="evidence" value="ECO:0007669"/>
    <property type="project" value="UniProtKB-SubCell"/>
</dbReference>
<feature type="site" description="Interaction with tRNA" evidence="15">
    <location>
        <position position="129"/>
    </location>
</feature>
<dbReference type="Proteomes" id="UP000886878">
    <property type="component" value="Unassembled WGS sequence"/>
</dbReference>
<evidence type="ECO:0000256" key="15">
    <source>
        <dbReference type="HAMAP-Rule" id="MF_00144"/>
    </source>
</evidence>
<dbReference type="AlphaFoldDB" id="A0A9D1QMU9"/>
<gene>
    <name evidence="15 18" type="primary">mnmA</name>
    <name evidence="18" type="ORF">H9876_02395</name>
</gene>
<feature type="binding site" evidence="15">
    <location>
        <position position="128"/>
    </location>
    <ligand>
        <name>ATP</name>
        <dbReference type="ChEBI" id="CHEBI:30616"/>
    </ligand>
</feature>
<dbReference type="NCBIfam" id="NF001138">
    <property type="entry name" value="PRK00143.1"/>
    <property type="match status" value="1"/>
</dbReference>
<dbReference type="CDD" id="cd01998">
    <property type="entry name" value="MnmA_TRMU-like"/>
    <property type="match status" value="1"/>
</dbReference>
<dbReference type="GO" id="GO:0005524">
    <property type="term" value="F:ATP binding"/>
    <property type="evidence" value="ECO:0007669"/>
    <property type="project" value="UniProtKB-KW"/>
</dbReference>
<evidence type="ECO:0000256" key="11">
    <source>
        <dbReference type="ARBA" id="ARBA00022884"/>
    </source>
</evidence>
<comment type="function">
    <text evidence="14 15">Catalyzes the 2-thiolation of uridine at the wobble position (U34) of tRNA, leading to the formation of s(2)U34.</text>
</comment>
<evidence type="ECO:0000256" key="10">
    <source>
        <dbReference type="ARBA" id="ARBA00022840"/>
    </source>
</evidence>
<dbReference type="EMBL" id="DXGK01000042">
    <property type="protein sequence ID" value="HIW70220.1"/>
    <property type="molecule type" value="Genomic_DNA"/>
</dbReference>
<comment type="caution">
    <text evidence="18">The sequence shown here is derived from an EMBL/GenBank/DDBJ whole genome shotgun (WGS) entry which is preliminary data.</text>
</comment>
<evidence type="ECO:0000259" key="16">
    <source>
        <dbReference type="Pfam" id="PF20258"/>
    </source>
</evidence>
<evidence type="ECO:0000256" key="7">
    <source>
        <dbReference type="ARBA" id="ARBA00022679"/>
    </source>
</evidence>
<evidence type="ECO:0000256" key="8">
    <source>
        <dbReference type="ARBA" id="ARBA00022694"/>
    </source>
</evidence>
<dbReference type="InterPro" id="IPR023382">
    <property type="entry name" value="MnmA-like_central_sf"/>
</dbReference>
<dbReference type="EC" id="2.8.1.13" evidence="3 15"/>
<keyword evidence="11 15" id="KW-0694">RNA-binding</keyword>
<keyword evidence="12 15" id="KW-1015">Disulfide bond</keyword>
<evidence type="ECO:0000256" key="3">
    <source>
        <dbReference type="ARBA" id="ARBA00011949"/>
    </source>
</evidence>
<comment type="catalytic activity">
    <reaction evidence="13 15">
        <text>S-sulfanyl-L-cysteinyl-[protein] + uridine(34) in tRNA + AH2 + ATP = 2-thiouridine(34) in tRNA + L-cysteinyl-[protein] + A + AMP + diphosphate + H(+)</text>
        <dbReference type="Rhea" id="RHEA:47032"/>
        <dbReference type="Rhea" id="RHEA-COMP:10131"/>
        <dbReference type="Rhea" id="RHEA-COMP:11726"/>
        <dbReference type="Rhea" id="RHEA-COMP:11727"/>
        <dbReference type="Rhea" id="RHEA-COMP:11728"/>
        <dbReference type="ChEBI" id="CHEBI:13193"/>
        <dbReference type="ChEBI" id="CHEBI:15378"/>
        <dbReference type="ChEBI" id="CHEBI:17499"/>
        <dbReference type="ChEBI" id="CHEBI:29950"/>
        <dbReference type="ChEBI" id="CHEBI:30616"/>
        <dbReference type="ChEBI" id="CHEBI:33019"/>
        <dbReference type="ChEBI" id="CHEBI:61963"/>
        <dbReference type="ChEBI" id="CHEBI:65315"/>
        <dbReference type="ChEBI" id="CHEBI:87170"/>
        <dbReference type="ChEBI" id="CHEBI:456215"/>
        <dbReference type="EC" id="2.8.1.13"/>
    </reaction>
</comment>
<dbReference type="Pfam" id="PF20259">
    <property type="entry name" value="tRNA_Me_trans_M"/>
    <property type="match status" value="1"/>
</dbReference>
<keyword evidence="7 15" id="KW-0808">Transferase</keyword>
<dbReference type="SUPFAM" id="SSF52402">
    <property type="entry name" value="Adenine nucleotide alpha hydrolases-like"/>
    <property type="match status" value="1"/>
</dbReference>
<feature type="domain" description="tRNA-specific 2-thiouridylase MnmA-like central" evidence="17">
    <location>
        <begin position="211"/>
        <end position="277"/>
    </location>
</feature>
<protein>
    <recommendedName>
        <fullName evidence="4 15">tRNA-specific 2-thiouridylase MnmA</fullName>
        <ecNumber evidence="3 15">2.8.1.13</ecNumber>
    </recommendedName>
</protein>
<feature type="binding site" evidence="15">
    <location>
        <position position="39"/>
    </location>
    <ligand>
        <name>ATP</name>
        <dbReference type="ChEBI" id="CHEBI:30616"/>
    </ligand>
</feature>
<accession>A0A9D1QMU9</accession>
<evidence type="ECO:0000256" key="14">
    <source>
        <dbReference type="ARBA" id="ARBA00056575"/>
    </source>
</evidence>
<keyword evidence="10 15" id="KW-0067">ATP-binding</keyword>
<name>A0A9D1QMU9_9LACO</name>
<organism evidence="18 19">
    <name type="scientific">Candidatus Limosilactobacillus merdipullorum</name>
    <dbReference type="NCBI Taxonomy" id="2838653"/>
    <lineage>
        <taxon>Bacteria</taxon>
        <taxon>Bacillati</taxon>
        <taxon>Bacillota</taxon>
        <taxon>Bacilli</taxon>
        <taxon>Lactobacillales</taxon>
        <taxon>Lactobacillaceae</taxon>
        <taxon>Limosilactobacillus</taxon>
    </lineage>
</organism>
<evidence type="ECO:0000256" key="13">
    <source>
        <dbReference type="ARBA" id="ARBA00051542"/>
    </source>
</evidence>
<dbReference type="FunFam" id="2.40.30.10:FF:000023">
    <property type="entry name" value="tRNA-specific 2-thiouridylase MnmA"/>
    <property type="match status" value="1"/>
</dbReference>
<dbReference type="PANTHER" id="PTHR11933">
    <property type="entry name" value="TRNA 5-METHYLAMINOMETHYL-2-THIOURIDYLATE -METHYLTRANSFERASE"/>
    <property type="match status" value="1"/>
</dbReference>
<dbReference type="GO" id="GO:0103016">
    <property type="term" value="F:tRNA-uridine 2-sulfurtransferase activity"/>
    <property type="evidence" value="ECO:0007669"/>
    <property type="project" value="UniProtKB-EC"/>
</dbReference>
<dbReference type="Pfam" id="PF20258">
    <property type="entry name" value="tRNA_Me_trans_C"/>
    <property type="match status" value="1"/>
</dbReference>
<evidence type="ECO:0000256" key="4">
    <source>
        <dbReference type="ARBA" id="ARBA00013805"/>
    </source>
</evidence>
<dbReference type="NCBIfam" id="TIGR00420">
    <property type="entry name" value="trmU"/>
    <property type="match status" value="1"/>
</dbReference>
<feature type="binding site" evidence="15">
    <location>
        <begin position="13"/>
        <end position="20"/>
    </location>
    <ligand>
        <name>ATP</name>
        <dbReference type="ChEBI" id="CHEBI:30616"/>
    </ligand>
</feature>
<feature type="region of interest" description="Interaction with tRNA" evidence="15">
    <location>
        <begin position="151"/>
        <end position="153"/>
    </location>
</feature>
<feature type="region of interest" description="Interaction with target base in tRNA" evidence="15">
    <location>
        <begin position="99"/>
        <end position="101"/>
    </location>
</feature>
<dbReference type="Gene3D" id="2.30.30.280">
    <property type="entry name" value="Adenine nucleotide alpha hydrolases-like domains"/>
    <property type="match status" value="1"/>
</dbReference>
<proteinExistence type="inferred from homology"/>
<dbReference type="InterPro" id="IPR046884">
    <property type="entry name" value="MnmA-like_central"/>
</dbReference>
<comment type="subcellular location">
    <subcellularLocation>
        <location evidence="1 15">Cytoplasm</location>
    </subcellularLocation>
</comment>